<dbReference type="EMBL" id="LNYL01000051">
    <property type="protein sequence ID" value="KTD24033.1"/>
    <property type="molecule type" value="Genomic_DNA"/>
</dbReference>
<evidence type="ECO:0000259" key="2">
    <source>
        <dbReference type="PROSITE" id="PS50042"/>
    </source>
</evidence>
<sequence>MDDKDKTNFYLVSVVLITAVGMSILLSSYSTALYLGNFSRSTLPYYFIVSGLLSALIVGGLVRFLSSANKAPILIIQVSSMVLVLVYLIFNLWPSKLLALIYTFLFITLLTIYNATSWNIAAASFELRVFKSFANRFLVLISVSSILISILAYIGIDILGQEFLIYFALLLMAVNCIAVKKIQPQQTHFKEPTDKSISLKTYPLFVSVASFLALINIISVFANYQMLFRLSQTLDTTQVTKFMTVFYLFMEGGSFLIQLYGKRILESFGISALFLLSTGVILISFIPSIFYPYLYTITFFNLIILIFYTSLISFGWQVALNALPFSLKKRGQIFIQAVTNNMAKIAASFILLIFAYRYAFYSYQILTGLFLAFMLILSWKIKQFYGETLLSNIKEKRFYLPIFNEENDYHFLANQVKNLLSSKDPIKIKVGLSILRWANPNQVTQELITLFDYPDPSVRIKAYKTSRYFGKLPIDNKIMQQLQKETDQEATWQLLYLIFRKYQERIIEKLDEYLHSSNPPYQAIAIITAINYGELHHVSHAIKVLDTMANSPNEDARFFAVMALNHIDIGNPVELIKKLTNDPSYKVAKQAIKATHHTKDKRIVRLLIAQLDKPRVSYDAMQSLIKIKIDVAPLILRTCLTVNVHRYKPLIRVLCRLNTTTTERCLGRLITRAPFLFSVELSKQIALRATRFPLSSQLKCNISSHLNCVVNELNIFNFLFKKEDNLAKKHELMLRKQLIEKKLICYLATLIQPKSIMEILPKLSSKQELQHSNSEHDIALEYLDWLIEDRGLAKKVFAAIEDKLRMNDLDISQFELDCWSKKMLYHQASEDNTMDTVDKVFALRKVPIYSHVPAELLISVAEECHLVEFPKGKKLIEIGDYPDKIYMILSGSATILYHGKIERYAKENDLIGLFIILSEHNSPLEVIVNEDSTMLELSRNVFEQLTNDYPDILKEIAKYIVNIYFNVVEKNIQTDSTVLSKVL</sequence>
<dbReference type="GO" id="GO:0003677">
    <property type="term" value="F:DNA binding"/>
    <property type="evidence" value="ECO:0007669"/>
    <property type="project" value="UniProtKB-KW"/>
</dbReference>
<dbReference type="STRING" id="466.Lmac_2906"/>
<dbReference type="PATRIC" id="fig|466.6.peg.3116"/>
<dbReference type="Gene3D" id="2.60.120.10">
    <property type="entry name" value="Jelly Rolls"/>
    <property type="match status" value="1"/>
</dbReference>
<protein>
    <submittedName>
        <fullName evidence="3">DNA-binding transcriptional dual regulator Crp</fullName>
    </submittedName>
</protein>
<feature type="transmembrane region" description="Helical" evidence="1">
    <location>
        <begin position="202"/>
        <end position="222"/>
    </location>
</feature>
<dbReference type="SMART" id="SM00100">
    <property type="entry name" value="cNMP"/>
    <property type="match status" value="1"/>
</dbReference>
<feature type="transmembrane region" description="Helical" evidence="1">
    <location>
        <begin position="242"/>
        <end position="260"/>
    </location>
</feature>
<evidence type="ECO:0000313" key="4">
    <source>
        <dbReference type="Proteomes" id="UP000054908"/>
    </source>
</evidence>
<dbReference type="InterPro" id="IPR000595">
    <property type="entry name" value="cNMP-bd_dom"/>
</dbReference>
<feature type="transmembrane region" description="Helical" evidence="1">
    <location>
        <begin position="163"/>
        <end position="182"/>
    </location>
</feature>
<organism evidence="3 4">
    <name type="scientific">Legionella maceachernii</name>
    <dbReference type="NCBI Taxonomy" id="466"/>
    <lineage>
        <taxon>Bacteria</taxon>
        <taxon>Pseudomonadati</taxon>
        <taxon>Pseudomonadota</taxon>
        <taxon>Gammaproteobacteria</taxon>
        <taxon>Legionellales</taxon>
        <taxon>Legionellaceae</taxon>
        <taxon>Legionella</taxon>
    </lineage>
</organism>
<keyword evidence="3" id="KW-0238">DNA-binding</keyword>
<gene>
    <name evidence="3" type="ORF">Lmac_2906</name>
</gene>
<feature type="transmembrane region" description="Helical" evidence="1">
    <location>
        <begin position="74"/>
        <end position="93"/>
    </location>
</feature>
<dbReference type="CDD" id="cd00038">
    <property type="entry name" value="CAP_ED"/>
    <property type="match status" value="1"/>
</dbReference>
<proteinExistence type="predicted"/>
<dbReference type="AlphaFoldDB" id="A0A0W0VVQ8"/>
<accession>A0A0W0VVQ8</accession>
<keyword evidence="4" id="KW-1185">Reference proteome</keyword>
<comment type="caution">
    <text evidence="3">The sequence shown here is derived from an EMBL/GenBank/DDBJ whole genome shotgun (WGS) entry which is preliminary data.</text>
</comment>
<dbReference type="CDD" id="cd06174">
    <property type="entry name" value="MFS"/>
    <property type="match status" value="1"/>
</dbReference>
<feature type="transmembrane region" description="Helical" evidence="1">
    <location>
        <begin position="137"/>
        <end position="156"/>
    </location>
</feature>
<dbReference type="PROSITE" id="PS50042">
    <property type="entry name" value="CNMP_BINDING_3"/>
    <property type="match status" value="1"/>
</dbReference>
<dbReference type="RefSeq" id="WP_058453584.1">
    <property type="nucleotide sequence ID" value="NZ_CAAAIB010000001.1"/>
</dbReference>
<dbReference type="Proteomes" id="UP000054908">
    <property type="component" value="Unassembled WGS sequence"/>
</dbReference>
<dbReference type="Gene3D" id="1.25.10.10">
    <property type="entry name" value="Leucine-rich Repeat Variant"/>
    <property type="match status" value="1"/>
</dbReference>
<feature type="transmembrane region" description="Helical" evidence="1">
    <location>
        <begin position="299"/>
        <end position="321"/>
    </location>
</feature>
<keyword evidence="1" id="KW-0472">Membrane</keyword>
<feature type="transmembrane region" description="Helical" evidence="1">
    <location>
        <begin position="9"/>
        <end position="31"/>
    </location>
</feature>
<dbReference type="SUPFAM" id="SSF51206">
    <property type="entry name" value="cAMP-binding domain-like"/>
    <property type="match status" value="1"/>
</dbReference>
<name>A0A0W0VVQ8_9GAMM</name>
<dbReference type="InterPro" id="IPR011989">
    <property type="entry name" value="ARM-like"/>
</dbReference>
<evidence type="ECO:0000313" key="3">
    <source>
        <dbReference type="EMBL" id="KTD24033.1"/>
    </source>
</evidence>
<feature type="transmembrane region" description="Helical" evidence="1">
    <location>
        <begin position="43"/>
        <end position="62"/>
    </location>
</feature>
<dbReference type="InterPro" id="IPR018490">
    <property type="entry name" value="cNMP-bd_dom_sf"/>
</dbReference>
<dbReference type="InterPro" id="IPR016024">
    <property type="entry name" value="ARM-type_fold"/>
</dbReference>
<evidence type="ECO:0000256" key="1">
    <source>
        <dbReference type="SAM" id="Phobius"/>
    </source>
</evidence>
<dbReference type="Pfam" id="PF00027">
    <property type="entry name" value="cNMP_binding"/>
    <property type="match status" value="1"/>
</dbReference>
<feature type="transmembrane region" description="Helical" evidence="1">
    <location>
        <begin position="272"/>
        <end position="293"/>
    </location>
</feature>
<reference evidence="3 4" key="1">
    <citation type="submission" date="2015-11" db="EMBL/GenBank/DDBJ databases">
        <title>Genomic analysis of 38 Legionella species identifies large and diverse effector repertoires.</title>
        <authorList>
            <person name="Burstein D."/>
            <person name="Amaro F."/>
            <person name="Zusman T."/>
            <person name="Lifshitz Z."/>
            <person name="Cohen O."/>
            <person name="Gilbert J.A."/>
            <person name="Pupko T."/>
            <person name="Shuman H.A."/>
            <person name="Segal G."/>
        </authorList>
    </citation>
    <scope>NUCLEOTIDE SEQUENCE [LARGE SCALE GENOMIC DNA]</scope>
    <source>
        <strain evidence="3 4">PX-1-G2-E2</strain>
    </source>
</reference>
<feature type="domain" description="Cyclic nucleotide-binding" evidence="2">
    <location>
        <begin position="848"/>
        <end position="955"/>
    </location>
</feature>
<keyword evidence="1" id="KW-0812">Transmembrane</keyword>
<feature type="transmembrane region" description="Helical" evidence="1">
    <location>
        <begin position="99"/>
        <end position="125"/>
    </location>
</feature>
<dbReference type="SUPFAM" id="SSF48371">
    <property type="entry name" value="ARM repeat"/>
    <property type="match status" value="1"/>
</dbReference>
<dbReference type="InterPro" id="IPR014710">
    <property type="entry name" value="RmlC-like_jellyroll"/>
</dbReference>
<dbReference type="OrthoDB" id="5653586at2"/>
<keyword evidence="1" id="KW-1133">Transmembrane helix</keyword>